<organism evidence="2 3">
    <name type="scientific">Aspergillus carbonarius (strain ITEM 5010)</name>
    <dbReference type="NCBI Taxonomy" id="602072"/>
    <lineage>
        <taxon>Eukaryota</taxon>
        <taxon>Fungi</taxon>
        <taxon>Dikarya</taxon>
        <taxon>Ascomycota</taxon>
        <taxon>Pezizomycotina</taxon>
        <taxon>Eurotiomycetes</taxon>
        <taxon>Eurotiomycetidae</taxon>
        <taxon>Eurotiales</taxon>
        <taxon>Aspergillaceae</taxon>
        <taxon>Aspergillus</taxon>
        <taxon>Aspergillus subgen. Circumdati</taxon>
    </lineage>
</organism>
<dbReference type="EMBL" id="KV907509">
    <property type="protein sequence ID" value="OOF91859.1"/>
    <property type="molecule type" value="Genomic_DNA"/>
</dbReference>
<gene>
    <name evidence="2" type="ORF">ASPCADRAFT_9269</name>
</gene>
<dbReference type="InterPro" id="IPR016181">
    <property type="entry name" value="Acyl_CoA_acyltransferase"/>
</dbReference>
<proteinExistence type="predicted"/>
<dbReference type="Gene3D" id="3.40.630.30">
    <property type="match status" value="1"/>
</dbReference>
<dbReference type="AlphaFoldDB" id="A0A1R3RBJ7"/>
<dbReference type="OMA" id="GERYPPW"/>
<protein>
    <recommendedName>
        <fullName evidence="1">N-acetyltransferase domain-containing protein</fullName>
    </recommendedName>
</protein>
<evidence type="ECO:0000313" key="2">
    <source>
        <dbReference type="EMBL" id="OOF91859.1"/>
    </source>
</evidence>
<accession>A0A1R3RBJ7</accession>
<dbReference type="VEuPathDB" id="FungiDB:ASPCADRAFT_9269"/>
<dbReference type="InterPro" id="IPR052523">
    <property type="entry name" value="Trichothecene_AcTrans"/>
</dbReference>
<feature type="domain" description="N-acetyltransferase" evidence="1">
    <location>
        <begin position="95"/>
        <end position="183"/>
    </location>
</feature>
<sequence>MAVMTRSSAPVRDPPLKLEFATVDDVPELTQLWYNAFSPSMLKAWPDTPGVRQWWESANRHDMLNKPHEKYLKVVDPNNQGRIAAYAKWSLETAEERGPRYPPWHPDMDVRHNDVFFQALENSRARLVGGGRRNFYLDMLATHTDYRRKGAARLLLEWGCRVADQENVPVSTLTRAKTVDQSTSAWELWFKAQRGGWRQW</sequence>
<dbReference type="GO" id="GO:0016747">
    <property type="term" value="F:acyltransferase activity, transferring groups other than amino-acyl groups"/>
    <property type="evidence" value="ECO:0007669"/>
    <property type="project" value="InterPro"/>
</dbReference>
<reference evidence="3" key="1">
    <citation type="journal article" date="2017" name="Genome Biol.">
        <title>Comparative genomics reveals high biological diversity and specific adaptations in the industrially and medically important fungal genus Aspergillus.</title>
        <authorList>
            <person name="de Vries R.P."/>
            <person name="Riley R."/>
            <person name="Wiebenga A."/>
            <person name="Aguilar-Osorio G."/>
            <person name="Amillis S."/>
            <person name="Uchima C.A."/>
            <person name="Anderluh G."/>
            <person name="Asadollahi M."/>
            <person name="Askin M."/>
            <person name="Barry K."/>
            <person name="Battaglia E."/>
            <person name="Bayram O."/>
            <person name="Benocci T."/>
            <person name="Braus-Stromeyer S.A."/>
            <person name="Caldana C."/>
            <person name="Canovas D."/>
            <person name="Cerqueira G.C."/>
            <person name="Chen F."/>
            <person name="Chen W."/>
            <person name="Choi C."/>
            <person name="Clum A."/>
            <person name="Dos Santos R.A."/>
            <person name="Damasio A.R."/>
            <person name="Diallinas G."/>
            <person name="Emri T."/>
            <person name="Fekete E."/>
            <person name="Flipphi M."/>
            <person name="Freyberg S."/>
            <person name="Gallo A."/>
            <person name="Gournas C."/>
            <person name="Habgood R."/>
            <person name="Hainaut M."/>
            <person name="Harispe M.L."/>
            <person name="Henrissat B."/>
            <person name="Hilden K.S."/>
            <person name="Hope R."/>
            <person name="Hossain A."/>
            <person name="Karabika E."/>
            <person name="Karaffa L."/>
            <person name="Karanyi Z."/>
            <person name="Krasevec N."/>
            <person name="Kuo A."/>
            <person name="Kusch H."/>
            <person name="LaButti K."/>
            <person name="Lagendijk E.L."/>
            <person name="Lapidus A."/>
            <person name="Levasseur A."/>
            <person name="Lindquist E."/>
            <person name="Lipzen A."/>
            <person name="Logrieco A.F."/>
            <person name="MacCabe A."/>
            <person name="Maekelae M.R."/>
            <person name="Malavazi I."/>
            <person name="Melin P."/>
            <person name="Meyer V."/>
            <person name="Mielnichuk N."/>
            <person name="Miskei M."/>
            <person name="Molnar A.P."/>
            <person name="Mule G."/>
            <person name="Ngan C.Y."/>
            <person name="Orejas M."/>
            <person name="Orosz E."/>
            <person name="Ouedraogo J.P."/>
            <person name="Overkamp K.M."/>
            <person name="Park H.-S."/>
            <person name="Perrone G."/>
            <person name="Piumi F."/>
            <person name="Punt P.J."/>
            <person name="Ram A.F."/>
            <person name="Ramon A."/>
            <person name="Rauscher S."/>
            <person name="Record E."/>
            <person name="Riano-Pachon D.M."/>
            <person name="Robert V."/>
            <person name="Roehrig J."/>
            <person name="Ruller R."/>
            <person name="Salamov A."/>
            <person name="Salih N.S."/>
            <person name="Samson R.A."/>
            <person name="Sandor E."/>
            <person name="Sanguinetti M."/>
            <person name="Schuetze T."/>
            <person name="Sepcic K."/>
            <person name="Shelest E."/>
            <person name="Sherlock G."/>
            <person name="Sophianopoulou V."/>
            <person name="Squina F.M."/>
            <person name="Sun H."/>
            <person name="Susca A."/>
            <person name="Todd R.B."/>
            <person name="Tsang A."/>
            <person name="Unkles S.E."/>
            <person name="van de Wiele N."/>
            <person name="van Rossen-Uffink D."/>
            <person name="Oliveira J.V."/>
            <person name="Vesth T.C."/>
            <person name="Visser J."/>
            <person name="Yu J.-H."/>
            <person name="Zhou M."/>
            <person name="Andersen M.R."/>
            <person name="Archer D.B."/>
            <person name="Baker S.E."/>
            <person name="Benoit I."/>
            <person name="Brakhage A.A."/>
            <person name="Braus G.H."/>
            <person name="Fischer R."/>
            <person name="Frisvad J.C."/>
            <person name="Goldman G.H."/>
            <person name="Houbraken J."/>
            <person name="Oakley B."/>
            <person name="Pocsi I."/>
            <person name="Scazzocchio C."/>
            <person name="Seiboth B."/>
            <person name="vanKuyk P.A."/>
            <person name="Wortman J."/>
            <person name="Dyer P.S."/>
            <person name="Grigoriev I.V."/>
        </authorList>
    </citation>
    <scope>NUCLEOTIDE SEQUENCE [LARGE SCALE GENOMIC DNA]</scope>
    <source>
        <strain evidence="3">ITEM 5010</strain>
    </source>
</reference>
<keyword evidence="3" id="KW-1185">Reference proteome</keyword>
<dbReference type="InterPro" id="IPR000182">
    <property type="entry name" value="GNAT_dom"/>
</dbReference>
<dbReference type="Proteomes" id="UP000188318">
    <property type="component" value="Unassembled WGS sequence"/>
</dbReference>
<dbReference type="OrthoDB" id="2115692at2759"/>
<evidence type="ECO:0000259" key="1">
    <source>
        <dbReference type="Pfam" id="PF00583"/>
    </source>
</evidence>
<dbReference type="PANTHER" id="PTHR42791">
    <property type="entry name" value="GNAT FAMILY ACETYLTRANSFERASE"/>
    <property type="match status" value="1"/>
</dbReference>
<dbReference type="CDD" id="cd04301">
    <property type="entry name" value="NAT_SF"/>
    <property type="match status" value="1"/>
</dbReference>
<name>A0A1R3RBJ7_ASPC5</name>
<evidence type="ECO:0000313" key="3">
    <source>
        <dbReference type="Proteomes" id="UP000188318"/>
    </source>
</evidence>
<dbReference type="PANTHER" id="PTHR42791:SF1">
    <property type="entry name" value="N-ACETYLTRANSFERASE DOMAIN-CONTAINING PROTEIN"/>
    <property type="match status" value="1"/>
</dbReference>
<dbReference type="Pfam" id="PF00583">
    <property type="entry name" value="Acetyltransf_1"/>
    <property type="match status" value="1"/>
</dbReference>
<dbReference type="SUPFAM" id="SSF55729">
    <property type="entry name" value="Acyl-CoA N-acyltransferases (Nat)"/>
    <property type="match status" value="1"/>
</dbReference>